<dbReference type="InterPro" id="IPR002913">
    <property type="entry name" value="START_lipid-bd_dom"/>
</dbReference>
<evidence type="ECO:0000256" key="1">
    <source>
        <dbReference type="SAM" id="Phobius"/>
    </source>
</evidence>
<dbReference type="EMBL" id="ABIB01000015">
    <property type="protein sequence ID" value="EDP94606.1"/>
    <property type="molecule type" value="Genomic_DNA"/>
</dbReference>
<dbReference type="Pfam" id="PF01852">
    <property type="entry name" value="START"/>
    <property type="match status" value="1"/>
</dbReference>
<keyword evidence="1" id="KW-1133">Transmembrane helix</keyword>
<evidence type="ECO:0000313" key="4">
    <source>
        <dbReference type="Proteomes" id="UP000002945"/>
    </source>
</evidence>
<accession>A9EAA4</accession>
<keyword evidence="4" id="KW-1185">Reference proteome</keyword>
<reference evidence="3 4" key="1">
    <citation type="journal article" date="2011" name="J. Bacteriol.">
        <title>Genome sequence of the algicidal bacterium Kordia algicida OT-1.</title>
        <authorList>
            <person name="Lee H.S."/>
            <person name="Kang S.G."/>
            <person name="Kwon K.K."/>
            <person name="Lee J.H."/>
            <person name="Kim S.J."/>
        </authorList>
    </citation>
    <scope>NUCLEOTIDE SEQUENCE [LARGE SCALE GENOMIC DNA]</scope>
    <source>
        <strain evidence="3 4">OT-1</strain>
    </source>
</reference>
<dbReference type="STRING" id="391587.KAOT1_04295"/>
<feature type="domain" description="START" evidence="2">
    <location>
        <begin position="42"/>
        <end position="220"/>
    </location>
</feature>
<keyword evidence="1" id="KW-0812">Transmembrane</keyword>
<dbReference type="InterPro" id="IPR023393">
    <property type="entry name" value="START-like_dom_sf"/>
</dbReference>
<dbReference type="AlphaFoldDB" id="A9EAA4"/>
<dbReference type="OrthoDB" id="5734556at2"/>
<proteinExistence type="predicted"/>
<name>A9EAA4_9FLAO</name>
<dbReference type="Gene3D" id="3.30.530.20">
    <property type="match status" value="1"/>
</dbReference>
<dbReference type="eggNOG" id="ENOG503388K">
    <property type="taxonomic scope" value="Bacteria"/>
</dbReference>
<protein>
    <submittedName>
        <fullName evidence="3">Protein containing StAR-related lipid-transfer (START) domain</fullName>
    </submittedName>
</protein>
<dbReference type="HOGENOM" id="CLU_095975_0_0_10"/>
<keyword evidence="1" id="KW-0472">Membrane</keyword>
<gene>
    <name evidence="3" type="ORF">KAOT1_04295</name>
</gene>
<dbReference type="Proteomes" id="UP000002945">
    <property type="component" value="Unassembled WGS sequence"/>
</dbReference>
<sequence>MENENKPAKPKRWKKILKYIGIGLGSLIIVLYLYNLYWVNSGSNEWELEIDKDGVQVYSLKVPGDNVVKFRTIFKGKYTLSQLAAPHLLDHNLETCKEWFENCVDCEIIEPFDTIRQYDVSLWTLDFPSPFQPRELLINTSVKQDENKVVTIDVISVPNAVEHNKGKIRVERMHNVWQFTPLGNGMAQCQLTQDISLGGFFPSFLMNMAGKDANYDFMKNELPKFLEKEKYKNAKFPFIEEL</sequence>
<evidence type="ECO:0000259" key="2">
    <source>
        <dbReference type="Pfam" id="PF01852"/>
    </source>
</evidence>
<dbReference type="SUPFAM" id="SSF55961">
    <property type="entry name" value="Bet v1-like"/>
    <property type="match status" value="1"/>
</dbReference>
<dbReference type="GO" id="GO:0008289">
    <property type="term" value="F:lipid binding"/>
    <property type="evidence" value="ECO:0007669"/>
    <property type="project" value="InterPro"/>
</dbReference>
<feature type="transmembrane region" description="Helical" evidence="1">
    <location>
        <begin position="16"/>
        <end position="34"/>
    </location>
</feature>
<comment type="caution">
    <text evidence="3">The sequence shown here is derived from an EMBL/GenBank/DDBJ whole genome shotgun (WGS) entry which is preliminary data.</text>
</comment>
<evidence type="ECO:0000313" key="3">
    <source>
        <dbReference type="EMBL" id="EDP94606.1"/>
    </source>
</evidence>
<dbReference type="RefSeq" id="WP_007093430.1">
    <property type="nucleotide sequence ID" value="NZ_CP142125.1"/>
</dbReference>
<organism evidence="3 4">
    <name type="scientific">Kordia algicida OT-1</name>
    <dbReference type="NCBI Taxonomy" id="391587"/>
    <lineage>
        <taxon>Bacteria</taxon>
        <taxon>Pseudomonadati</taxon>
        <taxon>Bacteroidota</taxon>
        <taxon>Flavobacteriia</taxon>
        <taxon>Flavobacteriales</taxon>
        <taxon>Flavobacteriaceae</taxon>
        <taxon>Kordia</taxon>
    </lineage>
</organism>